<protein>
    <submittedName>
        <fullName evidence="1">Uncharacterized protein</fullName>
    </submittedName>
</protein>
<dbReference type="RefSeq" id="XP_008084454.1">
    <property type="nucleotide sequence ID" value="XM_008086263.1"/>
</dbReference>
<accession>S3D969</accession>
<name>S3D969_GLAL2</name>
<dbReference type="Proteomes" id="UP000016922">
    <property type="component" value="Unassembled WGS sequence"/>
</dbReference>
<evidence type="ECO:0000313" key="2">
    <source>
        <dbReference type="Proteomes" id="UP000016922"/>
    </source>
</evidence>
<dbReference type="EMBL" id="KE145368">
    <property type="protein sequence ID" value="EPE28546.1"/>
    <property type="molecule type" value="Genomic_DNA"/>
</dbReference>
<dbReference type="AlphaFoldDB" id="S3D969"/>
<dbReference type="KEGG" id="glz:GLAREA_09667"/>
<organism evidence="1 2">
    <name type="scientific">Glarea lozoyensis (strain ATCC 20868 / MF5171)</name>
    <dbReference type="NCBI Taxonomy" id="1116229"/>
    <lineage>
        <taxon>Eukaryota</taxon>
        <taxon>Fungi</taxon>
        <taxon>Dikarya</taxon>
        <taxon>Ascomycota</taxon>
        <taxon>Pezizomycotina</taxon>
        <taxon>Leotiomycetes</taxon>
        <taxon>Helotiales</taxon>
        <taxon>Helotiaceae</taxon>
        <taxon>Glarea</taxon>
    </lineage>
</organism>
<keyword evidence="2" id="KW-1185">Reference proteome</keyword>
<reference evidence="1 2" key="1">
    <citation type="journal article" date="2013" name="BMC Genomics">
        <title>Genomics-driven discovery of the pneumocandin biosynthetic gene cluster in the fungus Glarea lozoyensis.</title>
        <authorList>
            <person name="Chen L."/>
            <person name="Yue Q."/>
            <person name="Zhang X."/>
            <person name="Xiang M."/>
            <person name="Wang C."/>
            <person name="Li S."/>
            <person name="Che Y."/>
            <person name="Ortiz-Lopez F.J."/>
            <person name="Bills G.F."/>
            <person name="Liu X."/>
            <person name="An Z."/>
        </authorList>
    </citation>
    <scope>NUCLEOTIDE SEQUENCE [LARGE SCALE GENOMIC DNA]</scope>
    <source>
        <strain evidence="2">ATCC 20868 / MF5171</strain>
    </source>
</reference>
<evidence type="ECO:0000313" key="1">
    <source>
        <dbReference type="EMBL" id="EPE28546.1"/>
    </source>
</evidence>
<proteinExistence type="predicted"/>
<dbReference type="GeneID" id="19468714"/>
<sequence>MPQNIFALVIEIRHAAGLSLPDGIPVIALCDFENSQNWVSRGLVEYLSSKITGAPTHHPQLDHGLVKIRWNCERLKQYDQEGSFLVEAKAKFKIVFGCGHMKRGGHIISTSRSFPSSNSTRLFQSRRSKTDPFLSNEVTRAFHEGVKSGTLLRLKQVPSVILNQTLCDSVEELEKSLEFVSTSNNLVEQALTISDGQTLDEHMAELTNLIPTFPPVVAHSSGDSDTTELSEYTLLSTNTSLSTGSPQIKQIPRLSLLGRHPDVSLSGPEAQGDPLYDWQNQSTFDDPARWFCSQIPESKYENSSRSASSAKGSATPRTATLDETAQLVLEEAGIVADHETSLYWTWDKDAHRYKHFDEGCEEPVWYCPPVT</sequence>
<dbReference type="HOGENOM" id="CLU_900319_0_0_1"/>
<gene>
    <name evidence="1" type="ORF">GLAREA_09667</name>
</gene>
<dbReference type="OrthoDB" id="3561422at2759"/>